<keyword evidence="1" id="KW-0732">Signal</keyword>
<evidence type="ECO:0000256" key="1">
    <source>
        <dbReference type="SAM" id="SignalP"/>
    </source>
</evidence>
<protein>
    <submittedName>
        <fullName evidence="2">Uncharacterized protein</fullName>
    </submittedName>
</protein>
<reference evidence="2 3" key="1">
    <citation type="journal article" date="2015" name="Nat. Commun.">
        <title>Lucilia cuprina genome unlocks parasitic fly biology to underpin future interventions.</title>
        <authorList>
            <person name="Anstead C.A."/>
            <person name="Korhonen P.K."/>
            <person name="Young N.D."/>
            <person name="Hall R.S."/>
            <person name="Jex A.R."/>
            <person name="Murali S.C."/>
            <person name="Hughes D.S."/>
            <person name="Lee S.F."/>
            <person name="Perry T."/>
            <person name="Stroehlein A.J."/>
            <person name="Ansell B.R."/>
            <person name="Breugelmans B."/>
            <person name="Hofmann A."/>
            <person name="Qu J."/>
            <person name="Dugan S."/>
            <person name="Lee S.L."/>
            <person name="Chao H."/>
            <person name="Dinh H."/>
            <person name="Han Y."/>
            <person name="Doddapaneni H.V."/>
            <person name="Worley K.C."/>
            <person name="Muzny D.M."/>
            <person name="Ioannidis P."/>
            <person name="Waterhouse R.M."/>
            <person name="Zdobnov E.M."/>
            <person name="James P.J."/>
            <person name="Bagnall N.H."/>
            <person name="Kotze A.C."/>
            <person name="Gibbs R.A."/>
            <person name="Richards S."/>
            <person name="Batterham P."/>
            <person name="Gasser R.B."/>
        </authorList>
    </citation>
    <scope>NUCLEOTIDE SEQUENCE [LARGE SCALE GENOMIC DNA]</scope>
    <source>
        <strain evidence="2 3">LS</strain>
        <tissue evidence="2">Full body</tissue>
    </source>
</reference>
<feature type="signal peptide" evidence="1">
    <location>
        <begin position="1"/>
        <end position="20"/>
    </location>
</feature>
<dbReference type="OrthoDB" id="6339926at2759"/>
<feature type="chain" id="PRO_5005534924" evidence="1">
    <location>
        <begin position="21"/>
        <end position="211"/>
    </location>
</feature>
<name>A0A0L0BPR2_LUCCU</name>
<comment type="caution">
    <text evidence="2">The sequence shown here is derived from an EMBL/GenBank/DDBJ whole genome shotgun (WGS) entry which is preliminary data.</text>
</comment>
<organism evidence="2 3">
    <name type="scientific">Lucilia cuprina</name>
    <name type="common">Green bottle fly</name>
    <name type="synonym">Australian sheep blowfly</name>
    <dbReference type="NCBI Taxonomy" id="7375"/>
    <lineage>
        <taxon>Eukaryota</taxon>
        <taxon>Metazoa</taxon>
        <taxon>Ecdysozoa</taxon>
        <taxon>Arthropoda</taxon>
        <taxon>Hexapoda</taxon>
        <taxon>Insecta</taxon>
        <taxon>Pterygota</taxon>
        <taxon>Neoptera</taxon>
        <taxon>Endopterygota</taxon>
        <taxon>Diptera</taxon>
        <taxon>Brachycera</taxon>
        <taxon>Muscomorpha</taxon>
        <taxon>Oestroidea</taxon>
        <taxon>Calliphoridae</taxon>
        <taxon>Luciliinae</taxon>
        <taxon>Lucilia</taxon>
    </lineage>
</organism>
<proteinExistence type="predicted"/>
<gene>
    <name evidence="2" type="ORF">FF38_12109</name>
</gene>
<accession>A0A0L0BPR2</accession>
<keyword evidence="3" id="KW-1185">Reference proteome</keyword>
<dbReference type="STRING" id="7375.A0A0L0BPR2"/>
<dbReference type="AlphaFoldDB" id="A0A0L0BPR2"/>
<dbReference type="EMBL" id="JRES01001567">
    <property type="protein sequence ID" value="KNC21958.1"/>
    <property type="molecule type" value="Genomic_DNA"/>
</dbReference>
<dbReference type="OMA" id="FVHWKDF"/>
<sequence>MHYFCLIIYAIILLIGIGNCKTDDSPGFFLKITKNVPRLGRRSDKEFESSFLKNYKAIPRMGRSVESTDNYSTLTNWLNEQSYLKQLNKRMLISSSRISMPEHELSVVQPVNSNTLIELIDKDAIPSDNVKFVHWKDFDRALQLDADLYGKVITLGRRPDQRLKQDLNIGGYIPLFGRGLGKDDGADYMLYNQADIQEGNFNSDILRYNRV</sequence>
<evidence type="ECO:0000313" key="3">
    <source>
        <dbReference type="Proteomes" id="UP000037069"/>
    </source>
</evidence>
<evidence type="ECO:0000313" key="2">
    <source>
        <dbReference type="EMBL" id="KNC21958.1"/>
    </source>
</evidence>
<dbReference type="Proteomes" id="UP000037069">
    <property type="component" value="Unassembled WGS sequence"/>
</dbReference>